<proteinExistence type="inferred from homology"/>
<dbReference type="InterPro" id="IPR001109">
    <property type="entry name" value="Hydrogenase_HupF/HypC"/>
</dbReference>
<dbReference type="InterPro" id="IPR019812">
    <property type="entry name" value="Hydgase_assmbl_chp_CS"/>
</dbReference>
<dbReference type="PANTHER" id="PTHR35177:SF2">
    <property type="entry name" value="HYDROGENASE MATURATION FACTOR HYBG"/>
    <property type="match status" value="1"/>
</dbReference>
<dbReference type="Gene3D" id="2.30.30.140">
    <property type="match status" value="1"/>
</dbReference>
<accession>A0A6P1TI06</accession>
<comment type="similarity">
    <text evidence="1">Belongs to the HupF/HypC family.</text>
</comment>
<organism evidence="2 3">
    <name type="scientific">Anaerocolumna sedimenticola</name>
    <dbReference type="NCBI Taxonomy" id="2696063"/>
    <lineage>
        <taxon>Bacteria</taxon>
        <taxon>Bacillati</taxon>
        <taxon>Bacillota</taxon>
        <taxon>Clostridia</taxon>
        <taxon>Lachnospirales</taxon>
        <taxon>Lachnospiraceae</taxon>
        <taxon>Anaerocolumna</taxon>
    </lineage>
</organism>
<dbReference type="PROSITE" id="PS01097">
    <property type="entry name" value="HUPF_HYPC"/>
    <property type="match status" value="1"/>
</dbReference>
<dbReference type="KEGG" id="anr:Ana3638_02055"/>
<dbReference type="GO" id="GO:1902670">
    <property type="term" value="F:carbon dioxide binding"/>
    <property type="evidence" value="ECO:0007669"/>
    <property type="project" value="TreeGrafter"/>
</dbReference>
<sequence length="80" mass="8889">MCVAVPGKIIEIHGDTAKVDIMNNVCEANIKLVDAKIGDYILIHAGFALEVMKRDAAEELINIFEELEEEEYENPRTGKG</sequence>
<dbReference type="PRINTS" id="PR00445">
    <property type="entry name" value="HUPFHYPC"/>
</dbReference>
<dbReference type="EMBL" id="CP048000">
    <property type="protein sequence ID" value="QHQ59729.1"/>
    <property type="molecule type" value="Genomic_DNA"/>
</dbReference>
<dbReference type="GO" id="GO:0005506">
    <property type="term" value="F:iron ion binding"/>
    <property type="evidence" value="ECO:0007669"/>
    <property type="project" value="TreeGrafter"/>
</dbReference>
<dbReference type="PANTHER" id="PTHR35177">
    <property type="entry name" value="HYDROGENASE MATURATION FACTOR HYBG"/>
    <property type="match status" value="1"/>
</dbReference>
<dbReference type="RefSeq" id="WP_161836566.1">
    <property type="nucleotide sequence ID" value="NZ_CP048000.1"/>
</dbReference>
<dbReference type="SUPFAM" id="SSF159127">
    <property type="entry name" value="HupF/HypC-like"/>
    <property type="match status" value="1"/>
</dbReference>
<reference evidence="2 3" key="1">
    <citation type="submission" date="2020-01" db="EMBL/GenBank/DDBJ databases">
        <title>Genome analysis of Anaerocolumna sp. CBA3638.</title>
        <authorList>
            <person name="Kim J."/>
            <person name="Roh S.W."/>
        </authorList>
    </citation>
    <scope>NUCLEOTIDE SEQUENCE [LARGE SCALE GENOMIC DNA]</scope>
    <source>
        <strain evidence="2 3">CBA3638</strain>
    </source>
</reference>
<dbReference type="Proteomes" id="UP000464314">
    <property type="component" value="Chromosome"/>
</dbReference>
<evidence type="ECO:0000313" key="3">
    <source>
        <dbReference type="Proteomes" id="UP000464314"/>
    </source>
</evidence>
<protein>
    <submittedName>
        <fullName evidence="2">HypC/HybG/HupF family hydrogenase formation chaperone</fullName>
    </submittedName>
</protein>
<dbReference type="GO" id="GO:0051604">
    <property type="term" value="P:protein maturation"/>
    <property type="evidence" value="ECO:0007669"/>
    <property type="project" value="TreeGrafter"/>
</dbReference>
<dbReference type="Pfam" id="PF01455">
    <property type="entry name" value="HupF_HypC"/>
    <property type="match status" value="1"/>
</dbReference>
<evidence type="ECO:0000256" key="1">
    <source>
        <dbReference type="ARBA" id="ARBA00006018"/>
    </source>
</evidence>
<name>A0A6P1TI06_9FIRM</name>
<keyword evidence="3" id="KW-1185">Reference proteome</keyword>
<gene>
    <name evidence="2" type="primary">hypC</name>
    <name evidence="2" type="ORF">Ana3638_02055</name>
</gene>
<dbReference type="AlphaFoldDB" id="A0A6P1TI06"/>
<dbReference type="NCBIfam" id="TIGR00074">
    <property type="entry name" value="hypC_hupF"/>
    <property type="match status" value="1"/>
</dbReference>
<evidence type="ECO:0000313" key="2">
    <source>
        <dbReference type="EMBL" id="QHQ59729.1"/>
    </source>
</evidence>